<dbReference type="GO" id="GO:0003849">
    <property type="term" value="F:3-deoxy-7-phosphoheptulonate synthase activity"/>
    <property type="evidence" value="ECO:0007669"/>
    <property type="project" value="UniProtKB-EC"/>
</dbReference>
<dbReference type="InterPro" id="IPR013785">
    <property type="entry name" value="Aldolase_TIM"/>
</dbReference>
<dbReference type="GO" id="GO:0008652">
    <property type="term" value="P:amino acid biosynthetic process"/>
    <property type="evidence" value="ECO:0007669"/>
    <property type="project" value="UniProtKB-KW"/>
</dbReference>
<protein>
    <recommendedName>
        <fullName evidence="4">Phospho-2-dehydro-3-deoxyheptonate aldolase</fullName>
        <ecNumber evidence="4">2.5.1.54</ecNumber>
    </recommendedName>
</protein>
<comment type="similarity">
    <text evidence="1 4">Belongs to the class-II DAHP synthase family.</text>
</comment>
<feature type="binding site" evidence="3">
    <location>
        <position position="107"/>
    </location>
    <ligand>
        <name>phosphoenolpyruvate</name>
        <dbReference type="ChEBI" id="CHEBI:58702"/>
    </ligand>
</feature>
<dbReference type="Proteomes" id="UP000184295">
    <property type="component" value="Unassembled WGS sequence"/>
</dbReference>
<evidence type="ECO:0000256" key="1">
    <source>
        <dbReference type="ARBA" id="ARBA00008911"/>
    </source>
</evidence>
<dbReference type="InterPro" id="IPR002480">
    <property type="entry name" value="DAHP_synth_2"/>
</dbReference>
<feature type="binding site" evidence="3">
    <location>
        <position position="425"/>
    </location>
    <ligand>
        <name>Mn(2+)</name>
        <dbReference type="ChEBI" id="CHEBI:29035"/>
    </ligand>
</feature>
<comment type="cofactor">
    <cofactor evidence="3">
        <name>Mn(2+)</name>
        <dbReference type="ChEBI" id="CHEBI:29035"/>
    </cofactor>
    <cofactor evidence="3">
        <name>Co(2+)</name>
        <dbReference type="ChEBI" id="CHEBI:48828"/>
    </cofactor>
    <cofactor evidence="3">
        <name>Cd(2+)</name>
        <dbReference type="ChEBI" id="CHEBI:48775"/>
    </cofactor>
    <text evidence="3">Binds 1 divalent cation per subunit. The enzyme is active with manganese, cobalt or cadmium ions.</text>
</comment>
<keyword evidence="4" id="KW-0057">Aromatic amino acid biosynthesis</keyword>
<dbReference type="NCBIfam" id="TIGR01358">
    <property type="entry name" value="DAHP_synth_II"/>
    <property type="match status" value="1"/>
</dbReference>
<dbReference type="EMBL" id="FQUL01000034">
    <property type="protein sequence ID" value="SHE88824.1"/>
    <property type="molecule type" value="Genomic_DNA"/>
</dbReference>
<keyword evidence="3" id="KW-0104">Cadmium</keyword>
<organism evidence="5 6">
    <name type="scientific">Ferrithrix thermotolerans DSM 19514</name>
    <dbReference type="NCBI Taxonomy" id="1121881"/>
    <lineage>
        <taxon>Bacteria</taxon>
        <taxon>Bacillati</taxon>
        <taxon>Actinomycetota</taxon>
        <taxon>Acidimicrobiia</taxon>
        <taxon>Acidimicrobiales</taxon>
        <taxon>Acidimicrobiaceae</taxon>
        <taxon>Ferrithrix</taxon>
    </lineage>
</organism>
<keyword evidence="2 4" id="KW-0808">Transferase</keyword>
<dbReference type="PANTHER" id="PTHR21337">
    <property type="entry name" value="PHOSPHO-2-DEHYDRO-3-DEOXYHEPTONATE ALDOLASE 1, 2"/>
    <property type="match status" value="1"/>
</dbReference>
<proteinExistence type="inferred from homology"/>
<evidence type="ECO:0000256" key="4">
    <source>
        <dbReference type="RuleBase" id="RU363071"/>
    </source>
</evidence>
<dbReference type="Pfam" id="PF01474">
    <property type="entry name" value="DAHP_synth_2"/>
    <property type="match status" value="1"/>
</dbReference>
<dbReference type="AlphaFoldDB" id="A0A1M4X5N5"/>
<sequence length="445" mass="50082">MSAWTPWDWKERKAAQQPEWPDLNQLELVEKELSSYSPLVFPAEIEDLKSSLAQATRGQAFLLQAGDCAESFNDHSAKNVRDRLKVILQMAVVLTYSSGVSVIKVGRMAGQYAKPRSAPTESYLGMQLPSFRGHIVHSDEPDPLKRIPDPRRLIMAYQQSLSTINILRSLTTGGFADLSRVHTWNQEFVASSSEGERYDAIATEITRALNFMEACGINLDKEVSLKQVKFWTSHEALLLGYEAALTRLDPKSKQYYDLSGHMVWIGERTRDIDGAHVRFASGISNPIGLKVGPKMTAEELDELCKVLNPENTEGRLTLITRMGAETLRKRLPELVEQIQRSGRKVLWTCDPMHGNTFTSTQGLKTRRFDDVVAEIRAFFDVHREIGTWPGGIHIELTGDDVTECLGGSLEVFESELDTQYNTICDPRLNARQSLDLAYQVAEMLF</sequence>
<dbReference type="Gene3D" id="3.20.20.70">
    <property type="entry name" value="Aldolase class I"/>
    <property type="match status" value="1"/>
</dbReference>
<feature type="binding site" evidence="3">
    <location>
        <begin position="267"/>
        <end position="268"/>
    </location>
    <ligand>
        <name>phosphoenolpyruvate</name>
        <dbReference type="ChEBI" id="CHEBI:58702"/>
    </ligand>
</feature>
<feature type="binding site" evidence="3">
    <location>
        <position position="321"/>
    </location>
    <ligand>
        <name>phosphoenolpyruvate</name>
        <dbReference type="ChEBI" id="CHEBI:58702"/>
    </ligand>
</feature>
<dbReference type="STRING" id="1121881.SAMN02745225_01900"/>
<dbReference type="GO" id="GO:0009423">
    <property type="term" value="P:chorismate biosynthetic process"/>
    <property type="evidence" value="ECO:0007669"/>
    <property type="project" value="UniProtKB-UniPathway"/>
</dbReference>
<name>A0A1M4X5N5_9ACTN</name>
<evidence type="ECO:0000313" key="6">
    <source>
        <dbReference type="Proteomes" id="UP000184295"/>
    </source>
</evidence>
<feature type="binding site" evidence="3">
    <location>
        <position position="353"/>
    </location>
    <ligand>
        <name>Mn(2+)</name>
        <dbReference type="ChEBI" id="CHEBI:29035"/>
    </ligand>
</feature>
<dbReference type="RefSeq" id="WP_072791754.1">
    <property type="nucleotide sequence ID" value="NZ_FQUL01000034.1"/>
</dbReference>
<comment type="catalytic activity">
    <reaction evidence="4">
        <text>D-erythrose 4-phosphate + phosphoenolpyruvate + H2O = 7-phospho-2-dehydro-3-deoxy-D-arabino-heptonate + phosphate</text>
        <dbReference type="Rhea" id="RHEA:14717"/>
        <dbReference type="ChEBI" id="CHEBI:15377"/>
        <dbReference type="ChEBI" id="CHEBI:16897"/>
        <dbReference type="ChEBI" id="CHEBI:43474"/>
        <dbReference type="ChEBI" id="CHEBI:58394"/>
        <dbReference type="ChEBI" id="CHEBI:58702"/>
        <dbReference type="EC" id="2.5.1.54"/>
    </reaction>
</comment>
<accession>A0A1M4X5N5</accession>
<evidence type="ECO:0000256" key="3">
    <source>
        <dbReference type="PIRSR" id="PIRSR602480-1"/>
    </source>
</evidence>
<gene>
    <name evidence="5" type="ORF">SAMN02745225_01900</name>
</gene>
<feature type="binding site" evidence="3">
    <location>
        <position position="68"/>
    </location>
    <ligand>
        <name>Mn(2+)</name>
        <dbReference type="ChEBI" id="CHEBI:29035"/>
    </ligand>
</feature>
<dbReference type="GO" id="GO:0009073">
    <property type="term" value="P:aromatic amino acid family biosynthetic process"/>
    <property type="evidence" value="ECO:0007669"/>
    <property type="project" value="UniProtKB-KW"/>
</dbReference>
<feature type="binding site" evidence="3">
    <location>
        <position position="395"/>
    </location>
    <ligand>
        <name>Mn(2+)</name>
        <dbReference type="ChEBI" id="CHEBI:29035"/>
    </ligand>
</feature>
<keyword evidence="4" id="KW-0028">Amino-acid biosynthesis</keyword>
<dbReference type="OrthoDB" id="9766852at2"/>
<keyword evidence="3" id="KW-0464">Manganese</keyword>
<dbReference type="PANTHER" id="PTHR21337:SF0">
    <property type="entry name" value="PHOSPHO-2-DEHYDRO-3-DEOXYHEPTONATE ALDOLASE"/>
    <property type="match status" value="1"/>
</dbReference>
<dbReference type="UniPathway" id="UPA00053">
    <property type="reaction ID" value="UER00084"/>
</dbReference>
<dbReference type="SUPFAM" id="SSF51569">
    <property type="entry name" value="Aldolase"/>
    <property type="match status" value="1"/>
</dbReference>
<reference evidence="6" key="1">
    <citation type="submission" date="2016-11" db="EMBL/GenBank/DDBJ databases">
        <authorList>
            <person name="Varghese N."/>
            <person name="Submissions S."/>
        </authorList>
    </citation>
    <scope>NUCLEOTIDE SEQUENCE [LARGE SCALE GENOMIC DNA]</scope>
    <source>
        <strain evidence="6">DSM 19514</strain>
    </source>
</reference>
<keyword evidence="6" id="KW-1185">Reference proteome</keyword>
<dbReference type="EC" id="2.5.1.54" evidence="4"/>
<evidence type="ECO:0000313" key="5">
    <source>
        <dbReference type="EMBL" id="SHE88824.1"/>
    </source>
</evidence>
<comment type="pathway">
    <text evidence="4">Metabolic intermediate biosynthesis; chorismate biosynthesis; chorismate from D-erythrose 4-phosphate and phosphoenolpyruvate: step 1/7.</text>
</comment>
<keyword evidence="3" id="KW-0170">Cobalt</keyword>
<evidence type="ECO:0000256" key="2">
    <source>
        <dbReference type="ARBA" id="ARBA00022679"/>
    </source>
</evidence>
<feature type="binding site" evidence="3">
    <location>
        <position position="290"/>
    </location>
    <ligand>
        <name>phosphoenolpyruvate</name>
        <dbReference type="ChEBI" id="CHEBI:58702"/>
    </ligand>
</feature>